<feature type="region of interest" description="Disordered" evidence="1">
    <location>
        <begin position="106"/>
        <end position="127"/>
    </location>
</feature>
<gene>
    <name evidence="2" type="ORF">Salat_0843500</name>
</gene>
<sequence length="139" mass="14827">MLPPLDLDEIKNRMIEAGLIDHGFRAKAILEDELLIVAETMMNRAAVRKFIPEDVPAIPLSLGARSALATLSDPPSLSAPHSVAPPLVQSYSSAFPSRTPMIDVSTSPKLKGSPFQTPLKAPPSSLVAPPVDFIAPSHK</sequence>
<dbReference type="EMBL" id="JACGWO010000003">
    <property type="protein sequence ID" value="KAK4430818.1"/>
    <property type="molecule type" value="Genomic_DNA"/>
</dbReference>
<evidence type="ECO:0000313" key="2">
    <source>
        <dbReference type="EMBL" id="KAK4430818.1"/>
    </source>
</evidence>
<keyword evidence="3" id="KW-1185">Reference proteome</keyword>
<reference evidence="2" key="2">
    <citation type="journal article" date="2024" name="Plant">
        <title>Genomic evolution and insights into agronomic trait innovations of Sesamum species.</title>
        <authorList>
            <person name="Miao H."/>
            <person name="Wang L."/>
            <person name="Qu L."/>
            <person name="Liu H."/>
            <person name="Sun Y."/>
            <person name="Le M."/>
            <person name="Wang Q."/>
            <person name="Wei S."/>
            <person name="Zheng Y."/>
            <person name="Lin W."/>
            <person name="Duan Y."/>
            <person name="Cao H."/>
            <person name="Xiong S."/>
            <person name="Wang X."/>
            <person name="Wei L."/>
            <person name="Li C."/>
            <person name="Ma Q."/>
            <person name="Ju M."/>
            <person name="Zhao R."/>
            <person name="Li G."/>
            <person name="Mu C."/>
            <person name="Tian Q."/>
            <person name="Mei H."/>
            <person name="Zhang T."/>
            <person name="Gao T."/>
            <person name="Zhang H."/>
        </authorList>
    </citation>
    <scope>NUCLEOTIDE SEQUENCE</scope>
    <source>
        <strain evidence="2">3651</strain>
    </source>
</reference>
<proteinExistence type="predicted"/>
<dbReference type="AlphaFoldDB" id="A0AAE2CQI7"/>
<organism evidence="2 3">
    <name type="scientific">Sesamum alatum</name>
    <dbReference type="NCBI Taxonomy" id="300844"/>
    <lineage>
        <taxon>Eukaryota</taxon>
        <taxon>Viridiplantae</taxon>
        <taxon>Streptophyta</taxon>
        <taxon>Embryophyta</taxon>
        <taxon>Tracheophyta</taxon>
        <taxon>Spermatophyta</taxon>
        <taxon>Magnoliopsida</taxon>
        <taxon>eudicotyledons</taxon>
        <taxon>Gunneridae</taxon>
        <taxon>Pentapetalae</taxon>
        <taxon>asterids</taxon>
        <taxon>lamiids</taxon>
        <taxon>Lamiales</taxon>
        <taxon>Pedaliaceae</taxon>
        <taxon>Sesamum</taxon>
    </lineage>
</organism>
<protein>
    <submittedName>
        <fullName evidence="2">Uncharacterized protein</fullName>
    </submittedName>
</protein>
<comment type="caution">
    <text evidence="2">The sequence shown here is derived from an EMBL/GenBank/DDBJ whole genome shotgun (WGS) entry which is preliminary data.</text>
</comment>
<evidence type="ECO:0000313" key="3">
    <source>
        <dbReference type="Proteomes" id="UP001293254"/>
    </source>
</evidence>
<dbReference type="Proteomes" id="UP001293254">
    <property type="component" value="Unassembled WGS sequence"/>
</dbReference>
<reference evidence="2" key="1">
    <citation type="submission" date="2020-06" db="EMBL/GenBank/DDBJ databases">
        <authorList>
            <person name="Li T."/>
            <person name="Hu X."/>
            <person name="Zhang T."/>
            <person name="Song X."/>
            <person name="Zhang H."/>
            <person name="Dai N."/>
            <person name="Sheng W."/>
            <person name="Hou X."/>
            <person name="Wei L."/>
        </authorList>
    </citation>
    <scope>NUCLEOTIDE SEQUENCE</scope>
    <source>
        <strain evidence="2">3651</strain>
        <tissue evidence="2">Leaf</tissue>
    </source>
</reference>
<name>A0AAE2CQI7_9LAMI</name>
<evidence type="ECO:0000256" key="1">
    <source>
        <dbReference type="SAM" id="MobiDB-lite"/>
    </source>
</evidence>
<accession>A0AAE2CQI7</accession>